<dbReference type="RefSeq" id="WP_061970060.1">
    <property type="nucleotide sequence ID" value="NZ_FMAV01000001.1"/>
</dbReference>
<reference evidence="6 7" key="1">
    <citation type="journal article" date="2014" name="Antonie Van Leeuwenhoek">
        <title>Fictibacillus enclensis sp. nov., isolated from marine sediment.</title>
        <authorList>
            <person name="Dastager S.G."/>
            <person name="Mawlankar R."/>
            <person name="Srinivasan K."/>
            <person name="Tang S.K."/>
            <person name="Lee J.C."/>
            <person name="Ramana V.V."/>
            <person name="Shouche Y.S."/>
        </authorList>
    </citation>
    <scope>NUCLEOTIDE SEQUENCE [LARGE SCALE GENOMIC DNA]</scope>
    <source>
        <strain evidence="6 7">NIO-1003</strain>
    </source>
</reference>
<evidence type="ECO:0000313" key="6">
    <source>
        <dbReference type="EMBL" id="KSU85337.1"/>
    </source>
</evidence>
<feature type="domain" description="Sulfatase-modifying factor enzyme-like" evidence="4">
    <location>
        <begin position="184"/>
        <end position="421"/>
    </location>
</feature>
<dbReference type="Pfam" id="PF03781">
    <property type="entry name" value="FGE-sulfatase"/>
    <property type="match status" value="1"/>
</dbReference>
<feature type="domain" description="DinB-like" evidence="5">
    <location>
        <begin position="16"/>
        <end position="150"/>
    </location>
</feature>
<dbReference type="NCBIfam" id="TIGR03440">
    <property type="entry name" value="egtB_TIGR03440"/>
    <property type="match status" value="1"/>
</dbReference>
<dbReference type="InterPro" id="IPR005532">
    <property type="entry name" value="SUMF_dom"/>
</dbReference>
<name>A0A0V8JEE2_9BACL</name>
<dbReference type="AlphaFoldDB" id="A0A0V8JEE2"/>
<dbReference type="Gene3D" id="3.90.1580.10">
    <property type="entry name" value="paralog of FGE (formylglycine-generating enzyme)"/>
    <property type="match status" value="1"/>
</dbReference>
<dbReference type="InterPro" id="IPR016187">
    <property type="entry name" value="CTDL_fold"/>
</dbReference>
<comment type="caution">
    <text evidence="6">The sequence shown here is derived from an EMBL/GenBank/DDBJ whole genome shotgun (WGS) entry which is preliminary data.</text>
</comment>
<dbReference type="PANTHER" id="PTHR23150">
    <property type="entry name" value="SULFATASE MODIFYING FACTOR 1, 2"/>
    <property type="match status" value="1"/>
</dbReference>
<organism evidence="6 7">
    <name type="scientific">Fictibacillus enclensis</name>
    <dbReference type="NCBI Taxonomy" id="1017270"/>
    <lineage>
        <taxon>Bacteria</taxon>
        <taxon>Bacillati</taxon>
        <taxon>Bacillota</taxon>
        <taxon>Bacilli</taxon>
        <taxon>Bacillales</taxon>
        <taxon>Fictibacillaceae</taxon>
        <taxon>Fictibacillus</taxon>
    </lineage>
</organism>
<dbReference type="SUPFAM" id="SSF109854">
    <property type="entry name" value="DinB/YfiT-like putative metalloenzymes"/>
    <property type="match status" value="1"/>
</dbReference>
<dbReference type="InterPro" id="IPR051043">
    <property type="entry name" value="Sulfatase_Mod_Factor_Kinase"/>
</dbReference>
<evidence type="ECO:0000256" key="3">
    <source>
        <dbReference type="ARBA" id="ARBA00037882"/>
    </source>
</evidence>
<keyword evidence="2" id="KW-0408">Iron</keyword>
<evidence type="ECO:0000256" key="2">
    <source>
        <dbReference type="ARBA" id="ARBA00023004"/>
    </source>
</evidence>
<dbReference type="OrthoDB" id="9768004at2"/>
<protein>
    <recommendedName>
        <fullName evidence="8">Sulfatase maturase</fullName>
    </recommendedName>
</protein>
<sequence>MSIQKIDQEKLANKYSAVRSFTERLVQPLNMEDFIIQSMEDASPPKWHLAHTTWFFERFLLKEFLTDYNGFDDHFDYLFNSYYETAGPFHPRIERGLITRPSVEEVFAYRKHVDKYIKKLLMSDSMDEMGEEIGSLLEIGLNHEQQHQELLLTDIKYNLSRNPFLPAYQRNESKEYESSTEPVTFIEMEGGLVEIGNHGKSFCFDNEKPVHKVWLDSYRLATRPVTNDEFCAFIEDGGYKKPQYWLSDGWSTVQKNQWEAPLYWFEREGEWCTYTLAGEQRLNPNDPVCHVSFYEADAFARWSGKRLPTEEEWENAFSSQTIEGNLADSGRFHPQTAKHTNQTPFLQAFGDVWEWTKSPYVSYPGNKPYEGTLGEYNAKFMCNQMVLRGGSCATPASHIRATYRNFFQPEKRWQFSGFRLAGDIHQ</sequence>
<dbReference type="Pfam" id="PF12867">
    <property type="entry name" value="DinB_2"/>
    <property type="match status" value="1"/>
</dbReference>
<evidence type="ECO:0008006" key="8">
    <source>
        <dbReference type="Google" id="ProtNLM"/>
    </source>
</evidence>
<dbReference type="EMBL" id="LNQN01000001">
    <property type="protein sequence ID" value="KSU85337.1"/>
    <property type="molecule type" value="Genomic_DNA"/>
</dbReference>
<accession>A0A0V8JEE2</accession>
<dbReference type="InterPro" id="IPR034660">
    <property type="entry name" value="DinB/YfiT-like"/>
</dbReference>
<comment type="pathway">
    <text evidence="3">Amino-acid biosynthesis; ergothioneine biosynthesis.</text>
</comment>
<keyword evidence="7" id="KW-1185">Reference proteome</keyword>
<dbReference type="Proteomes" id="UP000054099">
    <property type="component" value="Unassembled WGS sequence"/>
</dbReference>
<evidence type="ECO:0000256" key="1">
    <source>
        <dbReference type="ARBA" id="ARBA00023002"/>
    </source>
</evidence>
<gene>
    <name evidence="6" type="ORF">AS030_07475</name>
</gene>
<dbReference type="InterPro" id="IPR017806">
    <property type="entry name" value="EgtB"/>
</dbReference>
<evidence type="ECO:0000313" key="7">
    <source>
        <dbReference type="Proteomes" id="UP000054099"/>
    </source>
</evidence>
<evidence type="ECO:0000259" key="5">
    <source>
        <dbReference type="Pfam" id="PF12867"/>
    </source>
</evidence>
<dbReference type="PANTHER" id="PTHR23150:SF36">
    <property type="entry name" value="HERCYNINE OXYGENASE"/>
    <property type="match status" value="1"/>
</dbReference>
<dbReference type="InterPro" id="IPR042095">
    <property type="entry name" value="SUMF_sf"/>
</dbReference>
<proteinExistence type="predicted"/>
<keyword evidence="1" id="KW-0560">Oxidoreductase</keyword>
<evidence type="ECO:0000259" key="4">
    <source>
        <dbReference type="Pfam" id="PF03781"/>
    </source>
</evidence>
<dbReference type="InterPro" id="IPR024775">
    <property type="entry name" value="DinB-like"/>
</dbReference>
<dbReference type="GO" id="GO:0052699">
    <property type="term" value="P:ergothioneine biosynthetic process"/>
    <property type="evidence" value="ECO:0007669"/>
    <property type="project" value="InterPro"/>
</dbReference>
<dbReference type="SUPFAM" id="SSF56436">
    <property type="entry name" value="C-type lectin-like"/>
    <property type="match status" value="1"/>
</dbReference>